<evidence type="ECO:0000256" key="11">
    <source>
        <dbReference type="ARBA" id="ARBA00022989"/>
    </source>
</evidence>
<evidence type="ECO:0000313" key="20">
    <source>
        <dbReference type="Proteomes" id="UP000199628"/>
    </source>
</evidence>
<dbReference type="SUPFAM" id="SSF55781">
    <property type="entry name" value="GAF domain-like"/>
    <property type="match status" value="11"/>
</dbReference>
<dbReference type="InterPro" id="IPR001789">
    <property type="entry name" value="Sig_transdc_resp-reg_receiver"/>
</dbReference>
<accession>A0A1G7FDW8</accession>
<dbReference type="RefSeq" id="WP_093038023.1">
    <property type="nucleotide sequence ID" value="NZ_FMZV01000033.1"/>
</dbReference>
<keyword evidence="12" id="KW-0902">Two-component regulatory system</keyword>
<evidence type="ECO:0000259" key="17">
    <source>
        <dbReference type="PROSITE" id="PS50109"/>
    </source>
</evidence>
<feature type="domain" description="Response regulatory" evidence="18">
    <location>
        <begin position="2218"/>
        <end position="2331"/>
    </location>
</feature>
<dbReference type="InterPro" id="IPR011006">
    <property type="entry name" value="CheY-like_superfamily"/>
</dbReference>
<evidence type="ECO:0000256" key="15">
    <source>
        <dbReference type="SAM" id="Coils"/>
    </source>
</evidence>
<comment type="subcellular location">
    <subcellularLocation>
        <location evidence="2">Cell membrane</location>
        <topology evidence="2">Multi-pass membrane protein</topology>
    </subcellularLocation>
</comment>
<name>A0A1G7FDW8_9RHOB</name>
<keyword evidence="11" id="KW-1133">Transmembrane helix</keyword>
<dbReference type="InterPro" id="IPR036097">
    <property type="entry name" value="HisK_dim/P_sf"/>
</dbReference>
<evidence type="ECO:0000256" key="13">
    <source>
        <dbReference type="ARBA" id="ARBA00023136"/>
    </source>
</evidence>
<feature type="domain" description="Histidine kinase" evidence="17">
    <location>
        <begin position="1974"/>
        <end position="2196"/>
    </location>
</feature>
<feature type="modified residue" description="4-aspartylphosphate" evidence="14">
    <location>
        <position position="2410"/>
    </location>
</feature>
<dbReference type="Pfam" id="PF00512">
    <property type="entry name" value="HisKA"/>
    <property type="match status" value="1"/>
</dbReference>
<dbReference type="SUPFAM" id="SSF52172">
    <property type="entry name" value="CheY-like"/>
    <property type="match status" value="2"/>
</dbReference>
<feature type="compositionally biased region" description="Polar residues" evidence="16">
    <location>
        <begin position="1"/>
        <end position="15"/>
    </location>
</feature>
<evidence type="ECO:0000256" key="1">
    <source>
        <dbReference type="ARBA" id="ARBA00000085"/>
    </source>
</evidence>
<keyword evidence="10" id="KW-0067">ATP-binding</keyword>
<protein>
    <recommendedName>
        <fullName evidence="3">histidine kinase</fullName>
        <ecNumber evidence="3">2.7.13.3</ecNumber>
    </recommendedName>
</protein>
<dbReference type="InterPro" id="IPR029016">
    <property type="entry name" value="GAF-like_dom_sf"/>
</dbReference>
<evidence type="ECO:0000256" key="14">
    <source>
        <dbReference type="PROSITE-ProRule" id="PRU00169"/>
    </source>
</evidence>
<keyword evidence="9 19" id="KW-0418">Kinase</keyword>
<evidence type="ECO:0000256" key="9">
    <source>
        <dbReference type="ARBA" id="ARBA00022777"/>
    </source>
</evidence>
<dbReference type="SMART" id="SM00387">
    <property type="entry name" value="HATPase_c"/>
    <property type="match status" value="1"/>
</dbReference>
<dbReference type="Gene3D" id="3.30.565.10">
    <property type="entry name" value="Histidine kinase-like ATPase, C-terminal domain"/>
    <property type="match status" value="1"/>
</dbReference>
<evidence type="ECO:0000256" key="7">
    <source>
        <dbReference type="ARBA" id="ARBA00022692"/>
    </source>
</evidence>
<dbReference type="SMART" id="SM00065">
    <property type="entry name" value="GAF"/>
    <property type="match status" value="11"/>
</dbReference>
<dbReference type="CDD" id="cd17546">
    <property type="entry name" value="REC_hyHK_CKI1_RcsC-like"/>
    <property type="match status" value="2"/>
</dbReference>
<keyword evidence="4" id="KW-1003">Cell membrane</keyword>
<dbReference type="InterPro" id="IPR004358">
    <property type="entry name" value="Sig_transdc_His_kin-like_C"/>
</dbReference>
<feature type="region of interest" description="Disordered" evidence="16">
    <location>
        <begin position="1"/>
        <end position="25"/>
    </location>
</feature>
<feature type="domain" description="Response regulatory" evidence="18">
    <location>
        <begin position="2361"/>
        <end position="2478"/>
    </location>
</feature>
<keyword evidence="7" id="KW-0812">Transmembrane</keyword>
<dbReference type="InterPro" id="IPR003594">
    <property type="entry name" value="HATPase_dom"/>
</dbReference>
<dbReference type="EMBL" id="FMZV01000033">
    <property type="protein sequence ID" value="SDE74118.1"/>
    <property type="molecule type" value="Genomic_DNA"/>
</dbReference>
<evidence type="ECO:0000259" key="18">
    <source>
        <dbReference type="PROSITE" id="PS50110"/>
    </source>
</evidence>
<dbReference type="InterPro" id="IPR036890">
    <property type="entry name" value="HATPase_C_sf"/>
</dbReference>
<evidence type="ECO:0000256" key="10">
    <source>
        <dbReference type="ARBA" id="ARBA00022840"/>
    </source>
</evidence>
<evidence type="ECO:0000256" key="12">
    <source>
        <dbReference type="ARBA" id="ARBA00023012"/>
    </source>
</evidence>
<keyword evidence="6" id="KW-0808">Transferase</keyword>
<dbReference type="SMART" id="SM00448">
    <property type="entry name" value="REC"/>
    <property type="match status" value="2"/>
</dbReference>
<feature type="modified residue" description="4-aspartylphosphate" evidence="14">
    <location>
        <position position="2268"/>
    </location>
</feature>
<evidence type="ECO:0000313" key="19">
    <source>
        <dbReference type="EMBL" id="SDE74118.1"/>
    </source>
</evidence>
<gene>
    <name evidence="19" type="ORF">SAMN04488239_1337</name>
</gene>
<dbReference type="CDD" id="cd16922">
    <property type="entry name" value="HATPase_EvgS-ArcB-TorS-like"/>
    <property type="match status" value="1"/>
</dbReference>
<dbReference type="InterPro" id="IPR003661">
    <property type="entry name" value="HisK_dim/P_dom"/>
</dbReference>
<dbReference type="InterPro" id="IPR003018">
    <property type="entry name" value="GAF"/>
</dbReference>
<keyword evidence="15" id="KW-0175">Coiled coil</keyword>
<sequence>MQGSDKAGSRSSGSPGQAPDPLERSLADEKARFAASAEILQIIGKTKGDTQPVFDRIVHSATELCGLRLSMLWRFEGGLAHHCAYSGFDPVFMEEYLKDYPKPAKPNSMTQAVHDSGQIQHIEDAWVETYSDHATAREYGFRHLMGFPILTEGRVWGALILGWPDGQAPTETHVDLLRTFTDQAAIAIENARLFEESQQALARQTATSDILQVINSSRDDLQPVFDLIARKAAELCEAAFCMLWRVSKDQFSYCASHGFDADMMETFAARGPQPLGDRSVTGRVVKTRGIVRMEDASDPAYQDHQLALTLGIRQFVGVPIFVGGEVWGAINLAWRKGQSARDEDIRLVQTFAEQAAIALRNSGMFAELQTRLEREKATRAVLQVISESRDDERPVFDAILENACHLCGAQLAFLSLANENRTRVTIPAHRGVREAFAAGLADFDEPIDRTQLVAVRPIVDGQVIRQDDIANDPVYTVHRDPKRVQMVEVEGARSVLVVPLKKDGVALGAIVLYRRIVSPFSDDDVDLVETFAAQGVIAIESVRLFRQEQARTAEVEEALEYQTATSEVLSVISRSPNLVMPVLETILDVAARLCRPQYAYAAMRDSETGLYHIIATRDVDEDYFAYLRANPIAPGPGTCTGRTALLGQTVYIENTATDDSYEWKEAAERGGFLSTLGVPLIRDGEVVGVLSLAHSQASAFQPKQIALVETFAAQAVIALSNAQLFDALETRTAEVEEALAYQTATSDVLDVISRASSEVQPVFDMIVQKSVELSGAQFCVMDRIEDGALHFCAQSGFVGEGARQLAAAYPVTDWAGHMSDKVAKSGKTEHVRDAWSDEFYSPEMAREVGYRRMLGVPVKVDGRVWGSINVGWAHTAPPPQATIDLVQTFASQASIAIENARLLRETQERTAEIEEALEQQKASAEILSVISQSVADTQPVFEKILESCRHLFGGEELDVLLIDEAGLLQVVAYLGKYERELLETFPAPWEITPAGEAIRTRRVVNYADCASNPDVPRVLQKMARIASYHSVAFAPMIWEGRGIGVVGVARSARPFTDKELRIMQGFADQAVIAIQNARLFNETQAALVRQTASADILRVISGSQTDAAPVFDEILRRAGEICDAPLVSLNLVTDDRTHALLVAHHGDDLNFLKVGETLWPLDSGLATTTVFHDKKPNHVHDLKETALYREGNSLRRQIVDKEGIRTFLAVPLIHKGEAIGNIAAYKRVVKPFSKDDIDLLQNFADQAVIAIQNARLFRETNEALERQTATAEVLEVISNSVEDAKPVFEKILDSCQRLIPCRDLSILTLDEGGLAVLGAARGPVGTASAREYKPKPVDQTIIASAMASGAPEHYTDALADPRTPPVIRRMAEKFGNFACLVAPMVWKGRSAGAIFIGRAFEGGRPTAFSEREIDIVETFADQAAIAVQNARLFNDTQTALARQTASADILRVIGQSPTDTTPVFERIAELGVRLAVSDLAVVMLAGKDGFEVVARATGEGLAKLEGDQRFPLDPDPASSFPAQVLHTREVLHLPDWDALDLSPFEQGTYDRYGIRASLTLPLMNGRDCVGVLAFARHTARAYSGDEIDLARSFCDQAVIAMENVRLFQETQTALARQTASADILRVISQSPTNVTPVFEAIVETSTRLVSADVAIAIRSDGTEIWMEAVATPAGLDRDFNRARTSFADADTIPSRVIRTGEMVHIPDWDTADLPPKDQERRDKMGWKSSLMVPLMRGSTCLGAFTYLRRKAGAFSDEEIALTQTFCDQAVIAIENVRLFNETQSALVRQTASADILRVISGAQEDAKPVFDAIGEAGVRLLKCDIVFVMQSDATEFWTRSAVGPEGPLDNVKFFRDPIDPDTNLPSRAILSKKVLNLPDWSEISLPDHDKSVQRRFGVNASLSVPLLREGECLGVLVFARKARGAFSAEDIDLALSFGDQAVIAMENVRLFAEVQDARKEAEKANEAKSAFLATMSHEIRTPMNAVIGMSGLLMDTDLNDEQADYARTIRDSGDALLGIINEILDFSKIEAGQMDIEKHPFDLRDCIEGALDLVARRAAEKQLDIAYLMADDVPAAVSTDLTRLRQILLNLLSNAVKFTPEGEVVLTVLQTPRDDGQIDLHFAVRDTGIGLSEAGMGRLFQSFSQADSSTTRKYGGTGLGLAISKRLAELMGGTMWAESEGEGKGSVFSFTVRAEPATLPKVEARRLIGRQDRIAGKRLLVVDDNATNRKILTLQTSKWGAEVVACADGAAALEELWKDSRFDLAILDMHMPEMDGVTLARRIREDHAGLPMILFSSLGLRDTEADDGLFAAYLAKPLRQSQLFDTLVTRFDSDARPDRTARDTDARPKADPDLAARHPLRILLAEDNLVNQKLALRLLEQMGYRADLASNGKEAIESVARQTYDVVLMDVQMPEMDGLEASRRLNADYPPDARPRIVAMTANAMQGDRDMCLEAGMDDYIAKPIRVEKLIEALRAVPRRRGDRT</sequence>
<dbReference type="PRINTS" id="PR00344">
    <property type="entry name" value="BCTRLSENSOR"/>
</dbReference>
<dbReference type="EC" id="2.7.13.3" evidence="3"/>
<dbReference type="PANTHER" id="PTHR45339:SF1">
    <property type="entry name" value="HYBRID SIGNAL TRANSDUCTION HISTIDINE KINASE J"/>
    <property type="match status" value="1"/>
</dbReference>
<dbReference type="Pfam" id="PF13185">
    <property type="entry name" value="GAF_2"/>
    <property type="match status" value="3"/>
</dbReference>
<dbReference type="Pfam" id="PF02518">
    <property type="entry name" value="HATPase_c"/>
    <property type="match status" value="1"/>
</dbReference>
<dbReference type="STRING" id="639004.SAMN04488239_1337"/>
<dbReference type="CDD" id="cd00082">
    <property type="entry name" value="HisKA"/>
    <property type="match status" value="1"/>
</dbReference>
<dbReference type="SUPFAM" id="SSF47384">
    <property type="entry name" value="Homodimeric domain of signal transducing histidine kinase"/>
    <property type="match status" value="1"/>
</dbReference>
<dbReference type="GO" id="GO:0005524">
    <property type="term" value="F:ATP binding"/>
    <property type="evidence" value="ECO:0007669"/>
    <property type="project" value="UniProtKB-KW"/>
</dbReference>
<keyword evidence="13" id="KW-0472">Membrane</keyword>
<dbReference type="PROSITE" id="PS50110">
    <property type="entry name" value="RESPONSE_REGULATORY"/>
    <property type="match status" value="2"/>
</dbReference>
<dbReference type="OrthoDB" id="9801651at2"/>
<proteinExistence type="predicted"/>
<dbReference type="Pfam" id="PF00072">
    <property type="entry name" value="Response_reg"/>
    <property type="match status" value="2"/>
</dbReference>
<keyword evidence="8" id="KW-0547">Nucleotide-binding</keyword>
<evidence type="ECO:0000256" key="2">
    <source>
        <dbReference type="ARBA" id="ARBA00004651"/>
    </source>
</evidence>
<dbReference type="SMART" id="SM00388">
    <property type="entry name" value="HisKA"/>
    <property type="match status" value="1"/>
</dbReference>
<dbReference type="GO" id="GO:0000155">
    <property type="term" value="F:phosphorelay sensor kinase activity"/>
    <property type="evidence" value="ECO:0007669"/>
    <property type="project" value="InterPro"/>
</dbReference>
<dbReference type="Proteomes" id="UP000199628">
    <property type="component" value="Unassembled WGS sequence"/>
</dbReference>
<evidence type="ECO:0000256" key="4">
    <source>
        <dbReference type="ARBA" id="ARBA00022475"/>
    </source>
</evidence>
<dbReference type="PANTHER" id="PTHR45339">
    <property type="entry name" value="HYBRID SIGNAL TRANSDUCTION HISTIDINE KINASE J"/>
    <property type="match status" value="1"/>
</dbReference>
<reference evidence="20" key="1">
    <citation type="submission" date="2016-10" db="EMBL/GenBank/DDBJ databases">
        <authorList>
            <person name="Varghese N."/>
            <person name="Submissions S."/>
        </authorList>
    </citation>
    <scope>NUCLEOTIDE SEQUENCE [LARGE SCALE GENOMIC DNA]</scope>
    <source>
        <strain evidence="20">CGMCC 1.9108</strain>
    </source>
</reference>
<dbReference type="SUPFAM" id="SSF55874">
    <property type="entry name" value="ATPase domain of HSP90 chaperone/DNA topoisomerase II/histidine kinase"/>
    <property type="match status" value="1"/>
</dbReference>
<dbReference type="FunFam" id="1.10.287.130:FF:000003">
    <property type="entry name" value="Histidine kinase"/>
    <property type="match status" value="1"/>
</dbReference>
<evidence type="ECO:0000256" key="5">
    <source>
        <dbReference type="ARBA" id="ARBA00022553"/>
    </source>
</evidence>
<dbReference type="Gene3D" id="1.10.287.130">
    <property type="match status" value="1"/>
</dbReference>
<feature type="coiled-coil region" evidence="15">
    <location>
        <begin position="1947"/>
        <end position="1974"/>
    </location>
</feature>
<dbReference type="PROSITE" id="PS50109">
    <property type="entry name" value="HIS_KIN"/>
    <property type="match status" value="1"/>
</dbReference>
<evidence type="ECO:0000256" key="6">
    <source>
        <dbReference type="ARBA" id="ARBA00022679"/>
    </source>
</evidence>
<dbReference type="Gene3D" id="3.40.50.2300">
    <property type="match status" value="2"/>
</dbReference>
<dbReference type="GO" id="GO:0005886">
    <property type="term" value="C:plasma membrane"/>
    <property type="evidence" value="ECO:0007669"/>
    <property type="project" value="UniProtKB-SubCell"/>
</dbReference>
<comment type="catalytic activity">
    <reaction evidence="1">
        <text>ATP + protein L-histidine = ADP + protein N-phospho-L-histidine.</text>
        <dbReference type="EC" id="2.7.13.3"/>
    </reaction>
</comment>
<dbReference type="FunFam" id="3.30.565.10:FF:000010">
    <property type="entry name" value="Sensor histidine kinase RcsC"/>
    <property type="match status" value="1"/>
</dbReference>
<evidence type="ECO:0000256" key="8">
    <source>
        <dbReference type="ARBA" id="ARBA00022741"/>
    </source>
</evidence>
<dbReference type="Pfam" id="PF01590">
    <property type="entry name" value="GAF"/>
    <property type="match status" value="8"/>
</dbReference>
<keyword evidence="5 14" id="KW-0597">Phosphoprotein</keyword>
<keyword evidence="20" id="KW-1185">Reference proteome</keyword>
<dbReference type="InterPro" id="IPR005467">
    <property type="entry name" value="His_kinase_dom"/>
</dbReference>
<dbReference type="Gene3D" id="3.30.450.40">
    <property type="match status" value="11"/>
</dbReference>
<evidence type="ECO:0000256" key="16">
    <source>
        <dbReference type="SAM" id="MobiDB-lite"/>
    </source>
</evidence>
<evidence type="ECO:0000256" key="3">
    <source>
        <dbReference type="ARBA" id="ARBA00012438"/>
    </source>
</evidence>
<organism evidence="19 20">
    <name type="scientific">Ruegeria marina</name>
    <dbReference type="NCBI Taxonomy" id="639004"/>
    <lineage>
        <taxon>Bacteria</taxon>
        <taxon>Pseudomonadati</taxon>
        <taxon>Pseudomonadota</taxon>
        <taxon>Alphaproteobacteria</taxon>
        <taxon>Rhodobacterales</taxon>
        <taxon>Roseobacteraceae</taxon>
        <taxon>Ruegeria</taxon>
    </lineage>
</organism>